<gene>
    <name evidence="7" type="ORF">G9470_24840</name>
</gene>
<evidence type="ECO:0000259" key="6">
    <source>
        <dbReference type="Pfam" id="PF04932"/>
    </source>
</evidence>
<evidence type="ECO:0000256" key="1">
    <source>
        <dbReference type="ARBA" id="ARBA00004141"/>
    </source>
</evidence>
<keyword evidence="8" id="KW-1185">Reference proteome</keyword>
<dbReference type="Proteomes" id="UP000539052">
    <property type="component" value="Unassembled WGS sequence"/>
</dbReference>
<feature type="transmembrane region" description="Helical" evidence="5">
    <location>
        <begin position="88"/>
        <end position="110"/>
    </location>
</feature>
<feature type="transmembrane region" description="Helical" evidence="5">
    <location>
        <begin position="199"/>
        <end position="216"/>
    </location>
</feature>
<dbReference type="RefSeq" id="WP_170824025.1">
    <property type="nucleotide sequence ID" value="NZ_JAAOXG010000076.1"/>
</dbReference>
<dbReference type="PANTHER" id="PTHR37422">
    <property type="entry name" value="TEICHURONIC ACID BIOSYNTHESIS PROTEIN TUAE"/>
    <property type="match status" value="1"/>
</dbReference>
<feature type="transmembrane region" description="Helical" evidence="5">
    <location>
        <begin position="245"/>
        <end position="261"/>
    </location>
</feature>
<organism evidence="7 8">
    <name type="scientific">Lacrimispora defluvii</name>
    <dbReference type="NCBI Taxonomy" id="2719233"/>
    <lineage>
        <taxon>Bacteria</taxon>
        <taxon>Bacillati</taxon>
        <taxon>Bacillota</taxon>
        <taxon>Clostridia</taxon>
        <taxon>Lachnospirales</taxon>
        <taxon>Lachnospiraceae</taxon>
        <taxon>Lacrimispora</taxon>
    </lineage>
</organism>
<feature type="domain" description="O-antigen ligase-related" evidence="6">
    <location>
        <begin position="303"/>
        <end position="459"/>
    </location>
</feature>
<feature type="transmembrane region" description="Helical" evidence="5">
    <location>
        <begin position="443"/>
        <end position="466"/>
    </location>
</feature>
<comment type="caution">
    <text evidence="7">The sequence shown here is derived from an EMBL/GenBank/DDBJ whole genome shotgun (WGS) entry which is preliminary data.</text>
</comment>
<feature type="transmembrane region" description="Helical" evidence="5">
    <location>
        <begin position="15"/>
        <end position="35"/>
    </location>
</feature>
<keyword evidence="3 5" id="KW-1133">Transmembrane helix</keyword>
<comment type="subcellular location">
    <subcellularLocation>
        <location evidence="1">Membrane</location>
        <topology evidence="1">Multi-pass membrane protein</topology>
    </subcellularLocation>
</comment>
<feature type="transmembrane region" description="Helical" evidence="5">
    <location>
        <begin position="478"/>
        <end position="510"/>
    </location>
</feature>
<evidence type="ECO:0000256" key="5">
    <source>
        <dbReference type="SAM" id="Phobius"/>
    </source>
</evidence>
<sequence>MTTNIYKNVNNKNNFLSVVVGIYVILIGGGLPLIVKNRYFDILLIKYYYYCFCTITMFLVAVGYFLASRIKYSFISIKRHGIKSFVNNLSLLDILVLLYWLVTIISTISSDYIYEAFWGNEGRLTGLFLITWYVVSYFYVSRFWNYKVWYIDLILFSGILVSLFGITDYFNLDIFRFRAPMISEQRFIFTSTIGNINTYTAYVGIITAIATVLFATEKNTLKIFWYYLCVVICFFAIIMGVSDNAYLSLAALFGFLPIYLFKNSYGVKKYLIILATFFTVTQCIDWINIFLKDHVLGIDSAFNVVISFANLHVIVLILWSIVAVLHYYDIKHNRQYAYYGKKIVNVWLIFLSLIIFGLLFVLYDCNIAGNVGRYSKASNYILFNDNWGTHRGYIWRNAIESFHKLSLWKKLVGYGPETFGILLLKKTAKNPYNELFDSAHNEYLHTLITVGILGLTFYVSALITFIKNCFDVKYKNTYILAIAFGVICYSVQAFVNLNIPIVTPILWLLLGMGSSKINNG</sequence>
<evidence type="ECO:0000313" key="8">
    <source>
        <dbReference type="Proteomes" id="UP000539052"/>
    </source>
</evidence>
<accession>A0ABX1VX07</accession>
<feature type="transmembrane region" description="Helical" evidence="5">
    <location>
        <begin position="346"/>
        <end position="363"/>
    </location>
</feature>
<feature type="transmembrane region" description="Helical" evidence="5">
    <location>
        <begin position="122"/>
        <end position="140"/>
    </location>
</feature>
<feature type="transmembrane region" description="Helical" evidence="5">
    <location>
        <begin position="270"/>
        <end position="289"/>
    </location>
</feature>
<protein>
    <submittedName>
        <fullName evidence="7">O-antigen ligase family protein</fullName>
    </submittedName>
</protein>
<feature type="transmembrane region" description="Helical" evidence="5">
    <location>
        <begin position="47"/>
        <end position="67"/>
    </location>
</feature>
<feature type="transmembrane region" description="Helical" evidence="5">
    <location>
        <begin position="223"/>
        <end position="239"/>
    </location>
</feature>
<keyword evidence="4 5" id="KW-0472">Membrane</keyword>
<dbReference type="EMBL" id="JAAOXG010000076">
    <property type="protein sequence ID" value="NNJ32988.1"/>
    <property type="molecule type" value="Genomic_DNA"/>
</dbReference>
<keyword evidence="7" id="KW-0436">Ligase</keyword>
<dbReference type="GO" id="GO:0016874">
    <property type="term" value="F:ligase activity"/>
    <property type="evidence" value="ECO:0007669"/>
    <property type="project" value="UniProtKB-KW"/>
</dbReference>
<dbReference type="Pfam" id="PF04932">
    <property type="entry name" value="Wzy_C"/>
    <property type="match status" value="1"/>
</dbReference>
<proteinExistence type="predicted"/>
<feature type="transmembrane region" description="Helical" evidence="5">
    <location>
        <begin position="149"/>
        <end position="170"/>
    </location>
</feature>
<evidence type="ECO:0000256" key="3">
    <source>
        <dbReference type="ARBA" id="ARBA00022989"/>
    </source>
</evidence>
<feature type="transmembrane region" description="Helical" evidence="5">
    <location>
        <begin position="301"/>
        <end position="325"/>
    </location>
</feature>
<reference evidence="7 8" key="1">
    <citation type="submission" date="2020-03" db="EMBL/GenBank/DDBJ databases">
        <title>Genome Sequence of industrial isolate, B5A.</title>
        <authorList>
            <person name="Sharma S."/>
            <person name="Patil P.B."/>
            <person name="Korpole S."/>
        </authorList>
    </citation>
    <scope>NUCLEOTIDE SEQUENCE [LARGE SCALE GENOMIC DNA]</scope>
    <source>
        <strain evidence="7 8">PI-S10-B5A</strain>
    </source>
</reference>
<name>A0ABX1VX07_9FIRM</name>
<dbReference type="InterPro" id="IPR051533">
    <property type="entry name" value="WaaL-like"/>
</dbReference>
<evidence type="ECO:0000256" key="2">
    <source>
        <dbReference type="ARBA" id="ARBA00022692"/>
    </source>
</evidence>
<dbReference type="InterPro" id="IPR007016">
    <property type="entry name" value="O-antigen_ligase-rel_domated"/>
</dbReference>
<dbReference type="PANTHER" id="PTHR37422:SF13">
    <property type="entry name" value="LIPOPOLYSACCHARIDE BIOSYNTHESIS PROTEIN PA4999-RELATED"/>
    <property type="match status" value="1"/>
</dbReference>
<evidence type="ECO:0000256" key="4">
    <source>
        <dbReference type="ARBA" id="ARBA00023136"/>
    </source>
</evidence>
<keyword evidence="2 5" id="KW-0812">Transmembrane</keyword>
<evidence type="ECO:0000313" key="7">
    <source>
        <dbReference type="EMBL" id="NNJ32988.1"/>
    </source>
</evidence>